<feature type="domain" description="N-acetyltransferase" evidence="1">
    <location>
        <begin position="109"/>
        <end position="253"/>
    </location>
</feature>
<dbReference type="SUPFAM" id="SSF55729">
    <property type="entry name" value="Acyl-CoA N-acyltransferases (Nat)"/>
    <property type="match status" value="1"/>
</dbReference>
<proteinExistence type="predicted"/>
<dbReference type="PROSITE" id="PS51186">
    <property type="entry name" value="GNAT"/>
    <property type="match status" value="1"/>
</dbReference>
<accession>A0A9Y1BMZ8</accession>
<evidence type="ECO:0000313" key="2">
    <source>
        <dbReference type="EMBL" id="UJG41857.1"/>
    </source>
</evidence>
<dbReference type="InterPro" id="IPR050276">
    <property type="entry name" value="MshD_Acetyltransferase"/>
</dbReference>
<organism evidence="2">
    <name type="scientific">Candidatus Heimdallarchaeum aukensis</name>
    <dbReference type="NCBI Taxonomy" id="2876573"/>
    <lineage>
        <taxon>Archaea</taxon>
        <taxon>Promethearchaeati</taxon>
        <taxon>Candidatus Heimdallarchaeota</taxon>
        <taxon>Candidatus Heimdallarchaeia (ex Rinke et al. 2021) (nom. nud.)</taxon>
        <taxon>Candidatus Heimdallarchaeales</taxon>
        <taxon>Candidatus Heimdallarchaeaceae</taxon>
        <taxon>Candidatus Heimdallarchaeum</taxon>
    </lineage>
</organism>
<dbReference type="InterPro" id="IPR000182">
    <property type="entry name" value="GNAT_dom"/>
</dbReference>
<dbReference type="InterPro" id="IPR016181">
    <property type="entry name" value="Acyl_CoA_acyltransferase"/>
</dbReference>
<dbReference type="CDD" id="cd04301">
    <property type="entry name" value="NAT_SF"/>
    <property type="match status" value="1"/>
</dbReference>
<sequence length="253" mass="29421">MILASQFLDLAEKYLPRFCYMVDNYYKFPELLKFQIIGQSVLCSYEHYVVLYGEPNVDLVHQIKDNYPSFSLSFNKEWLPLVFDHFSKCTLVEKSVTTRKYNLFICMELNIEKFQNSKLDLPKLDVVDLDEKKHGKLLELGRTIKISKGLGGSGIIIDDELVAVGFIPHLVTNNRFSLCVFRDIWVNEKYRGKGYGKLITFHLCLKAIKQGVKRIFLWVEKDNLSAIKVYSKLGFETKDEVYALICSFNKEQI</sequence>
<reference evidence="2" key="1">
    <citation type="journal article" date="2022" name="Nat. Microbiol.">
        <title>Unique mobile elements and scalable gene flow at the prokaryote-eukaryote boundary revealed by circularized Asgard archaea genomes.</title>
        <authorList>
            <person name="Wu F."/>
            <person name="Speth D.R."/>
            <person name="Philosof A."/>
            <person name="Cremiere A."/>
            <person name="Narayanan A."/>
            <person name="Barco R.A."/>
            <person name="Connon S.A."/>
            <person name="Amend J.P."/>
            <person name="Antoshechkin I.A."/>
            <person name="Orphan V.J."/>
        </authorList>
    </citation>
    <scope>NUCLEOTIDE SEQUENCE</scope>
    <source>
        <strain evidence="2">PM71</strain>
    </source>
</reference>
<name>A0A9Y1BMZ8_9ARCH</name>
<gene>
    <name evidence="2" type="ORF">K9W45_05180</name>
</gene>
<evidence type="ECO:0000259" key="1">
    <source>
        <dbReference type="PROSITE" id="PS51186"/>
    </source>
</evidence>
<dbReference type="EMBL" id="CP084166">
    <property type="protein sequence ID" value="UJG41857.1"/>
    <property type="molecule type" value="Genomic_DNA"/>
</dbReference>
<dbReference type="AlphaFoldDB" id="A0A9Y1BMZ8"/>
<dbReference type="PANTHER" id="PTHR43617">
    <property type="entry name" value="L-AMINO ACID N-ACETYLTRANSFERASE"/>
    <property type="match status" value="1"/>
</dbReference>
<protein>
    <submittedName>
        <fullName evidence="2">GNAT family N-acetyltransferase</fullName>
    </submittedName>
</protein>
<dbReference type="Proteomes" id="UP001201020">
    <property type="component" value="Chromosome"/>
</dbReference>
<dbReference type="Pfam" id="PF00583">
    <property type="entry name" value="Acetyltransf_1"/>
    <property type="match status" value="1"/>
</dbReference>
<dbReference type="GO" id="GO:0016747">
    <property type="term" value="F:acyltransferase activity, transferring groups other than amino-acyl groups"/>
    <property type="evidence" value="ECO:0007669"/>
    <property type="project" value="InterPro"/>
</dbReference>
<dbReference type="Gene3D" id="3.40.630.30">
    <property type="match status" value="1"/>
</dbReference>